<dbReference type="AlphaFoldDB" id="A0AAU0MHI1"/>
<keyword evidence="2" id="KW-0812">Transmembrane</keyword>
<dbReference type="KEGG" id="mliy:RYJ27_11300"/>
<sequence>MAYGGNWEGGRVVVRSETVDSEPARTQTAGPAEPVVAPAGGGGRRISRRDALRLGLFGLGGVIIGGLGGFALGRSTAPSATAPHPVSGAPERAGLASASFPITIGADARSLVDSEGRHFLYLADTPWNAISRMTRESFTTLATARSEGGFTALQMSVLDFDPRAQNAYGERPFAERGDLAEPLRGEADYWTHVEWCVDECARLGLVACLVPSWYGGWGDAWRGYVTEDNAAAYGTFLADLLGDRPNVWWLLGGDNDPTDEGEATSGVPGGLSRGPVVAATIQMGRALYEGQSVPQLMSYHTAREMTVEEHFGDEAWYQLSAAYSGADSAPFVRAEFDRSTVRPVILWESYYDGRDREPLLDRREVRGQAYHAFLSGAAGAAYGHEDVWPVTEEWPAALAAGSAEDVSVLSTLLAAFVPGVLEPLGPESGLLPDGHGTPGTASAVAVAALPDGAGAMAYFGEPRSTIRIDTTALDADATFAIRWFDPATGEEFFVADDRAGEDVVVSWPSTWSDAVLLVRR</sequence>
<proteinExistence type="predicted"/>
<dbReference type="PANTHER" id="PTHR37836:SF2">
    <property type="entry name" value="DUF4038 DOMAIN-CONTAINING PROTEIN"/>
    <property type="match status" value="1"/>
</dbReference>
<feature type="compositionally biased region" description="Low complexity" evidence="1">
    <location>
        <begin position="29"/>
        <end position="38"/>
    </location>
</feature>
<keyword evidence="2" id="KW-1133">Transmembrane helix</keyword>
<dbReference type="RefSeq" id="WP_330170403.1">
    <property type="nucleotide sequence ID" value="NZ_CP137080.1"/>
</dbReference>
<dbReference type="PANTHER" id="PTHR37836">
    <property type="entry name" value="LMO1036 PROTEIN"/>
    <property type="match status" value="1"/>
</dbReference>
<evidence type="ECO:0000313" key="4">
    <source>
        <dbReference type="EMBL" id="WOQ69272.1"/>
    </source>
</evidence>
<feature type="region of interest" description="Disordered" evidence="1">
    <location>
        <begin position="18"/>
        <end position="43"/>
    </location>
</feature>
<dbReference type="EMBL" id="CP137080">
    <property type="protein sequence ID" value="WOQ69272.1"/>
    <property type="molecule type" value="Genomic_DNA"/>
</dbReference>
<feature type="transmembrane region" description="Helical" evidence="2">
    <location>
        <begin position="54"/>
        <end position="73"/>
    </location>
</feature>
<evidence type="ECO:0000256" key="2">
    <source>
        <dbReference type="SAM" id="Phobius"/>
    </source>
</evidence>
<dbReference type="Pfam" id="PF13204">
    <property type="entry name" value="Apiosidase"/>
    <property type="match status" value="1"/>
</dbReference>
<keyword evidence="5" id="KW-1185">Reference proteome</keyword>
<accession>A0AAU0MHI1</accession>
<keyword evidence="2" id="KW-0472">Membrane</keyword>
<evidence type="ECO:0000256" key="1">
    <source>
        <dbReference type="SAM" id="MobiDB-lite"/>
    </source>
</evidence>
<evidence type="ECO:0000313" key="5">
    <source>
        <dbReference type="Proteomes" id="UP001329313"/>
    </source>
</evidence>
<dbReference type="SUPFAM" id="SSF51445">
    <property type="entry name" value="(Trans)glycosidases"/>
    <property type="match status" value="1"/>
</dbReference>
<evidence type="ECO:0000259" key="3">
    <source>
        <dbReference type="Pfam" id="PF13204"/>
    </source>
</evidence>
<name>A0AAU0MHI1_9MICO</name>
<dbReference type="Proteomes" id="UP001329313">
    <property type="component" value="Chromosome"/>
</dbReference>
<reference evidence="4 5" key="1">
    <citation type="submission" date="2023-10" db="EMBL/GenBank/DDBJ databases">
        <title>Y20.</title>
        <authorList>
            <person name="Zhang G."/>
            <person name="Ding Y."/>
        </authorList>
    </citation>
    <scope>NUCLEOTIDE SEQUENCE [LARGE SCALE GENOMIC DNA]</scope>
    <source>
        <strain evidence="4 5">Y20</strain>
    </source>
</reference>
<dbReference type="InterPro" id="IPR017853">
    <property type="entry name" value="GH"/>
</dbReference>
<dbReference type="InterPro" id="IPR025277">
    <property type="entry name" value="Apiosidase-like_cat_dom"/>
</dbReference>
<dbReference type="Gene3D" id="3.20.20.80">
    <property type="entry name" value="Glycosidases"/>
    <property type="match status" value="1"/>
</dbReference>
<feature type="domain" description="Apiosidase-like catalytic" evidence="3">
    <location>
        <begin position="107"/>
        <end position="414"/>
    </location>
</feature>
<gene>
    <name evidence="4" type="ORF">RYJ27_11300</name>
</gene>
<organism evidence="4 5">
    <name type="scientific">Microbacterium limosum</name>
    <dbReference type="NCBI Taxonomy" id="3079935"/>
    <lineage>
        <taxon>Bacteria</taxon>
        <taxon>Bacillati</taxon>
        <taxon>Actinomycetota</taxon>
        <taxon>Actinomycetes</taxon>
        <taxon>Micrococcales</taxon>
        <taxon>Microbacteriaceae</taxon>
        <taxon>Microbacterium</taxon>
    </lineage>
</organism>
<protein>
    <submittedName>
        <fullName evidence="4">DUF4038 domain-containing protein</fullName>
    </submittedName>
</protein>